<evidence type="ECO:0000256" key="3">
    <source>
        <dbReference type="ARBA" id="ARBA00022448"/>
    </source>
</evidence>
<feature type="transmembrane region" description="Helical" evidence="7">
    <location>
        <begin position="70"/>
        <end position="91"/>
    </location>
</feature>
<evidence type="ECO:0000256" key="4">
    <source>
        <dbReference type="ARBA" id="ARBA00022692"/>
    </source>
</evidence>
<evidence type="ECO:0000256" key="6">
    <source>
        <dbReference type="ARBA" id="ARBA00023136"/>
    </source>
</evidence>
<protein>
    <submittedName>
        <fullName evidence="10">Uncharacterized protein</fullName>
    </submittedName>
</protein>
<dbReference type="FunFam" id="1.20.1510.10:FF:000006">
    <property type="entry name" value="Divalent cation efflux transporter"/>
    <property type="match status" value="1"/>
</dbReference>
<dbReference type="Gene3D" id="1.20.1510.10">
    <property type="entry name" value="Cation efflux protein transmembrane domain"/>
    <property type="match status" value="1"/>
</dbReference>
<name>A0A381QAD1_9ZZZZ</name>
<sequence>MGGRLRWLAPFRQCYTFHVMNHGNSGSSTPQQLNEAVRRGTRVAAIGVVVSAVLATTKIAAGVIGNSFALVADGVESVLDIFSGLLVWGGLRVSALPQSDRYPYGLGKAEPLASLVVSTVLLLAAVGIAIGAAQEIMSPQEVPESFTLVVLIGVLIAKEVMFRVLSTHGREIGSQSLNTDAWHHRSDALTSLAAFIGISVALTAGEGFESADDWAALVACAVITYNGVRLFRASLREVLDVTAPNEIRDRIREIAESVPGVDGVDLLRVRQSGLALWVDIHVEVEGEISVREGHHIAHLVKAGLLHSDLRILDALVHIEPRPDPQPASATSGRI</sequence>
<evidence type="ECO:0000256" key="1">
    <source>
        <dbReference type="ARBA" id="ARBA00004141"/>
    </source>
</evidence>
<dbReference type="Pfam" id="PF16916">
    <property type="entry name" value="ZT_dimer"/>
    <property type="match status" value="1"/>
</dbReference>
<keyword evidence="4 7" id="KW-0812">Transmembrane</keyword>
<dbReference type="GO" id="GO:0016020">
    <property type="term" value="C:membrane"/>
    <property type="evidence" value="ECO:0007669"/>
    <property type="project" value="UniProtKB-SubCell"/>
</dbReference>
<feature type="domain" description="Cation efflux protein transmembrane" evidence="8">
    <location>
        <begin position="46"/>
        <end position="237"/>
    </location>
</feature>
<feature type="transmembrane region" description="Helical" evidence="7">
    <location>
        <begin position="112"/>
        <end position="133"/>
    </location>
</feature>
<feature type="domain" description="Cation efflux protein cytoplasmic" evidence="9">
    <location>
        <begin position="244"/>
        <end position="320"/>
    </location>
</feature>
<dbReference type="InterPro" id="IPR027470">
    <property type="entry name" value="Cation_efflux_CTD"/>
</dbReference>
<dbReference type="PANTHER" id="PTHR43840">
    <property type="entry name" value="MITOCHONDRIAL METAL TRANSPORTER 1-RELATED"/>
    <property type="match status" value="1"/>
</dbReference>
<comment type="subcellular location">
    <subcellularLocation>
        <location evidence="1">Membrane</location>
        <topology evidence="1">Multi-pass membrane protein</topology>
    </subcellularLocation>
</comment>
<organism evidence="10">
    <name type="scientific">marine metagenome</name>
    <dbReference type="NCBI Taxonomy" id="408172"/>
    <lineage>
        <taxon>unclassified sequences</taxon>
        <taxon>metagenomes</taxon>
        <taxon>ecological metagenomes</taxon>
    </lineage>
</organism>
<dbReference type="AlphaFoldDB" id="A0A381QAD1"/>
<dbReference type="InterPro" id="IPR027469">
    <property type="entry name" value="Cation_efflux_TMD_sf"/>
</dbReference>
<gene>
    <name evidence="10" type="ORF">METZ01_LOCUS29120</name>
</gene>
<dbReference type="NCBIfam" id="TIGR01297">
    <property type="entry name" value="CDF"/>
    <property type="match status" value="1"/>
</dbReference>
<evidence type="ECO:0000313" key="10">
    <source>
        <dbReference type="EMBL" id="SUZ76266.1"/>
    </source>
</evidence>
<dbReference type="Pfam" id="PF01545">
    <property type="entry name" value="Cation_efflux"/>
    <property type="match status" value="1"/>
</dbReference>
<dbReference type="EMBL" id="UINC01001272">
    <property type="protein sequence ID" value="SUZ76266.1"/>
    <property type="molecule type" value="Genomic_DNA"/>
</dbReference>
<dbReference type="InterPro" id="IPR036837">
    <property type="entry name" value="Cation_efflux_CTD_sf"/>
</dbReference>
<evidence type="ECO:0000259" key="8">
    <source>
        <dbReference type="Pfam" id="PF01545"/>
    </source>
</evidence>
<dbReference type="GO" id="GO:0008324">
    <property type="term" value="F:monoatomic cation transmembrane transporter activity"/>
    <property type="evidence" value="ECO:0007669"/>
    <property type="project" value="InterPro"/>
</dbReference>
<keyword evidence="5 7" id="KW-1133">Transmembrane helix</keyword>
<dbReference type="InterPro" id="IPR050291">
    <property type="entry name" value="CDF_Transporter"/>
</dbReference>
<keyword evidence="3" id="KW-0813">Transport</keyword>
<keyword evidence="6 7" id="KW-0472">Membrane</keyword>
<evidence type="ECO:0000256" key="2">
    <source>
        <dbReference type="ARBA" id="ARBA00008114"/>
    </source>
</evidence>
<proteinExistence type="inferred from homology"/>
<accession>A0A381QAD1</accession>
<comment type="similarity">
    <text evidence="2">Belongs to the cation diffusion facilitator (CDF) transporter (TC 2.A.4) family.</text>
</comment>
<evidence type="ECO:0000256" key="7">
    <source>
        <dbReference type="SAM" id="Phobius"/>
    </source>
</evidence>
<feature type="transmembrane region" description="Helical" evidence="7">
    <location>
        <begin position="43"/>
        <end position="64"/>
    </location>
</feature>
<dbReference type="InterPro" id="IPR002524">
    <property type="entry name" value="Cation_efflux"/>
</dbReference>
<dbReference type="SUPFAM" id="SSF161111">
    <property type="entry name" value="Cation efflux protein transmembrane domain-like"/>
    <property type="match status" value="1"/>
</dbReference>
<dbReference type="PANTHER" id="PTHR43840:SF15">
    <property type="entry name" value="MITOCHONDRIAL METAL TRANSPORTER 1-RELATED"/>
    <property type="match status" value="1"/>
</dbReference>
<dbReference type="SUPFAM" id="SSF160240">
    <property type="entry name" value="Cation efflux protein cytoplasmic domain-like"/>
    <property type="match status" value="1"/>
</dbReference>
<dbReference type="InterPro" id="IPR058533">
    <property type="entry name" value="Cation_efflux_TM"/>
</dbReference>
<evidence type="ECO:0000256" key="5">
    <source>
        <dbReference type="ARBA" id="ARBA00022989"/>
    </source>
</evidence>
<reference evidence="10" key="1">
    <citation type="submission" date="2018-05" db="EMBL/GenBank/DDBJ databases">
        <authorList>
            <person name="Lanie J.A."/>
            <person name="Ng W.-L."/>
            <person name="Kazmierczak K.M."/>
            <person name="Andrzejewski T.M."/>
            <person name="Davidsen T.M."/>
            <person name="Wayne K.J."/>
            <person name="Tettelin H."/>
            <person name="Glass J.I."/>
            <person name="Rusch D."/>
            <person name="Podicherti R."/>
            <person name="Tsui H.-C.T."/>
            <person name="Winkler M.E."/>
        </authorList>
    </citation>
    <scope>NUCLEOTIDE SEQUENCE</scope>
</reference>
<dbReference type="Gene3D" id="3.30.70.1350">
    <property type="entry name" value="Cation efflux protein, cytoplasmic domain"/>
    <property type="match status" value="1"/>
</dbReference>
<evidence type="ECO:0000259" key="9">
    <source>
        <dbReference type="Pfam" id="PF16916"/>
    </source>
</evidence>